<evidence type="ECO:0000256" key="4">
    <source>
        <dbReference type="ARBA" id="ARBA00023136"/>
    </source>
</evidence>
<evidence type="ECO:0000256" key="2">
    <source>
        <dbReference type="ARBA" id="ARBA00022692"/>
    </source>
</evidence>
<feature type="transmembrane region" description="Helical" evidence="5">
    <location>
        <begin position="94"/>
        <end position="113"/>
    </location>
</feature>
<keyword evidence="4 5" id="KW-0472">Membrane</keyword>
<protein>
    <submittedName>
        <fullName evidence="6">DoxX</fullName>
    </submittedName>
</protein>
<dbReference type="PATRIC" id="fig|1354791.3.peg.1445"/>
<evidence type="ECO:0000256" key="5">
    <source>
        <dbReference type="SAM" id="Phobius"/>
    </source>
</evidence>
<comment type="subcellular location">
    <subcellularLocation>
        <location evidence="1">Membrane</location>
        <topology evidence="1">Multi-pass membrane protein</topology>
    </subcellularLocation>
</comment>
<dbReference type="RefSeq" id="WP_025281016.1">
    <property type="nucleotide sequence ID" value="NZ_CP007268.1"/>
</dbReference>
<dbReference type="EMBL" id="CP007268">
    <property type="protein sequence ID" value="AHK78639.1"/>
    <property type="molecule type" value="Genomic_DNA"/>
</dbReference>
<feature type="transmembrane region" description="Helical" evidence="5">
    <location>
        <begin position="33"/>
        <end position="56"/>
    </location>
</feature>
<gene>
    <name evidence="6" type="ORF">M911_05020</name>
</gene>
<keyword evidence="2 5" id="KW-0812">Transmembrane</keyword>
<keyword evidence="3 5" id="KW-1133">Transmembrane helix</keyword>
<dbReference type="InterPro" id="IPR032808">
    <property type="entry name" value="DoxX"/>
</dbReference>
<sequence length="148" mass="15817">MNTRIDTNHYEATSQNVNALLARHSHWLLRAGFASVFLFHGVEKFVMGIGGFAAMMNLPVTVAFLVAMAEVLAGVGIIVGATVRNRLGDIVTRLAGLAAAPVLVGAIAMVHWGQWSFVASDSHPMGGMEFQVVLLLLALSFILRGNQS</sequence>
<proteinExistence type="predicted"/>
<feature type="transmembrane region" description="Helical" evidence="5">
    <location>
        <begin position="125"/>
        <end position="143"/>
    </location>
</feature>
<dbReference type="GO" id="GO:0016020">
    <property type="term" value="C:membrane"/>
    <property type="evidence" value="ECO:0007669"/>
    <property type="project" value="UniProtKB-SubCell"/>
</dbReference>
<evidence type="ECO:0000256" key="1">
    <source>
        <dbReference type="ARBA" id="ARBA00004141"/>
    </source>
</evidence>
<dbReference type="OrthoDB" id="5796801at2"/>
<name>W8KFW4_9GAMM</name>
<keyword evidence="7" id="KW-1185">Reference proteome</keyword>
<evidence type="ECO:0000313" key="7">
    <source>
        <dbReference type="Proteomes" id="UP000019442"/>
    </source>
</evidence>
<reference evidence="7" key="2">
    <citation type="submission" date="2014-02" db="EMBL/GenBank/DDBJ databases">
        <title>Draft Genome Sequence of extremely halophilic bacteria Halorhodospira halochloris.</title>
        <authorList>
            <person name="Singh K.S."/>
        </authorList>
    </citation>
    <scope>NUCLEOTIDE SEQUENCE [LARGE SCALE GENOMIC DNA]</scope>
    <source>
        <strain evidence="7">A</strain>
    </source>
</reference>
<evidence type="ECO:0000313" key="6">
    <source>
        <dbReference type="EMBL" id="AHK78639.1"/>
    </source>
</evidence>
<organism evidence="6 7">
    <name type="scientific">Ectothiorhodospira haloalkaliphila</name>
    <dbReference type="NCBI Taxonomy" id="421628"/>
    <lineage>
        <taxon>Bacteria</taxon>
        <taxon>Pseudomonadati</taxon>
        <taxon>Pseudomonadota</taxon>
        <taxon>Gammaproteobacteria</taxon>
        <taxon>Chromatiales</taxon>
        <taxon>Ectothiorhodospiraceae</taxon>
        <taxon>Ectothiorhodospira</taxon>
    </lineage>
</organism>
<evidence type="ECO:0000256" key="3">
    <source>
        <dbReference type="ARBA" id="ARBA00022989"/>
    </source>
</evidence>
<dbReference type="KEGG" id="hhc:M911_05020"/>
<dbReference type="Pfam" id="PF07681">
    <property type="entry name" value="DoxX"/>
    <property type="match status" value="1"/>
</dbReference>
<dbReference type="Proteomes" id="UP000019442">
    <property type="component" value="Chromosome"/>
</dbReference>
<accession>W8KFW4</accession>
<feature type="transmembrane region" description="Helical" evidence="5">
    <location>
        <begin position="62"/>
        <end position="82"/>
    </location>
</feature>
<dbReference type="HOGENOM" id="CLU_1821322_0_0_6"/>
<dbReference type="AlphaFoldDB" id="W8KFW4"/>
<reference evidence="6 7" key="1">
    <citation type="journal article" date="2014" name="J Genomics">
        <title>Draft Genome Sequence of the Extremely Halophilic Phototrophic Purple Sulfur Bacterium Halorhodospira halochloris.</title>
        <authorList>
            <person name="Singh K.S."/>
            <person name="Kirksey J."/>
            <person name="Hoff W.D."/>
            <person name="Deole R."/>
        </authorList>
    </citation>
    <scope>NUCLEOTIDE SEQUENCE [LARGE SCALE GENOMIC DNA]</scope>
    <source>
        <strain evidence="6 7">A</strain>
    </source>
</reference>